<dbReference type="EMBL" id="JBBNAG010000001">
    <property type="protein sequence ID" value="KAK9167447.1"/>
    <property type="molecule type" value="Genomic_DNA"/>
</dbReference>
<protein>
    <submittedName>
        <fullName evidence="1">Uncharacterized protein</fullName>
    </submittedName>
</protein>
<organism evidence="1 2">
    <name type="scientific">Stephania cephalantha</name>
    <dbReference type="NCBI Taxonomy" id="152367"/>
    <lineage>
        <taxon>Eukaryota</taxon>
        <taxon>Viridiplantae</taxon>
        <taxon>Streptophyta</taxon>
        <taxon>Embryophyta</taxon>
        <taxon>Tracheophyta</taxon>
        <taxon>Spermatophyta</taxon>
        <taxon>Magnoliopsida</taxon>
        <taxon>Ranunculales</taxon>
        <taxon>Menispermaceae</taxon>
        <taxon>Menispermoideae</taxon>
        <taxon>Cissampelideae</taxon>
        <taxon>Stephania</taxon>
    </lineage>
</organism>
<sequence>MEELLARTTSKDVWSNNSERDAMQAVQRWTGGATELQLMDISELQRSIKDSGGGLLARYAIGSLFSLSVRYVTPKI</sequence>
<name>A0AAP0LBY0_9MAGN</name>
<evidence type="ECO:0000313" key="2">
    <source>
        <dbReference type="Proteomes" id="UP001419268"/>
    </source>
</evidence>
<accession>A0AAP0LBY0</accession>
<dbReference type="AlphaFoldDB" id="A0AAP0LBY0"/>
<evidence type="ECO:0000313" key="1">
    <source>
        <dbReference type="EMBL" id="KAK9167447.1"/>
    </source>
</evidence>
<reference evidence="1 2" key="1">
    <citation type="submission" date="2024-01" db="EMBL/GenBank/DDBJ databases">
        <title>Genome assemblies of Stephania.</title>
        <authorList>
            <person name="Yang L."/>
        </authorList>
    </citation>
    <scope>NUCLEOTIDE SEQUENCE [LARGE SCALE GENOMIC DNA]</scope>
    <source>
        <strain evidence="1">JXDWG</strain>
        <tissue evidence="1">Leaf</tissue>
    </source>
</reference>
<gene>
    <name evidence="1" type="ORF">Scep_002638</name>
</gene>
<comment type="caution">
    <text evidence="1">The sequence shown here is derived from an EMBL/GenBank/DDBJ whole genome shotgun (WGS) entry which is preliminary data.</text>
</comment>
<keyword evidence="2" id="KW-1185">Reference proteome</keyword>
<proteinExistence type="predicted"/>
<dbReference type="Proteomes" id="UP001419268">
    <property type="component" value="Unassembled WGS sequence"/>
</dbReference>